<evidence type="ECO:0000259" key="9">
    <source>
        <dbReference type="Pfam" id="PF02811"/>
    </source>
</evidence>
<evidence type="ECO:0000256" key="7">
    <source>
        <dbReference type="ARBA" id="ARBA00049158"/>
    </source>
</evidence>
<keyword evidence="5 8" id="KW-0378">Hydrolase</keyword>
<dbReference type="GO" id="GO:0005737">
    <property type="term" value="C:cytoplasm"/>
    <property type="evidence" value="ECO:0007669"/>
    <property type="project" value="TreeGrafter"/>
</dbReference>
<dbReference type="EMBL" id="FNYT01000004">
    <property type="protein sequence ID" value="SEI81755.1"/>
    <property type="molecule type" value="Genomic_DNA"/>
</dbReference>
<evidence type="ECO:0000256" key="5">
    <source>
        <dbReference type="ARBA" id="ARBA00022801"/>
    </source>
</evidence>
<dbReference type="InterPro" id="IPR016195">
    <property type="entry name" value="Pol/histidinol_Pase-like"/>
</dbReference>
<dbReference type="PANTHER" id="PTHR21039">
    <property type="entry name" value="HISTIDINOL PHOSPHATASE-RELATED"/>
    <property type="match status" value="1"/>
</dbReference>
<dbReference type="CDD" id="cd12110">
    <property type="entry name" value="PHP_HisPPase_Hisj_like"/>
    <property type="match status" value="1"/>
</dbReference>
<organism evidence="10 12">
    <name type="scientific">Trichococcus ilyis</name>
    <dbReference type="NCBI Taxonomy" id="640938"/>
    <lineage>
        <taxon>Bacteria</taxon>
        <taxon>Bacillati</taxon>
        <taxon>Bacillota</taxon>
        <taxon>Bacilli</taxon>
        <taxon>Lactobacillales</taxon>
        <taxon>Carnobacteriaceae</taxon>
        <taxon>Trichococcus</taxon>
    </lineage>
</organism>
<keyword evidence="13" id="KW-1185">Reference proteome</keyword>
<dbReference type="InterPro" id="IPR004013">
    <property type="entry name" value="PHP_dom"/>
</dbReference>
<comment type="similarity">
    <text evidence="2 8">Belongs to the PHP hydrolase family. HisK subfamily.</text>
</comment>
<evidence type="ECO:0000313" key="12">
    <source>
        <dbReference type="Proteomes" id="UP000076878"/>
    </source>
</evidence>
<accession>A0A143YIT0</accession>
<dbReference type="Gene3D" id="3.20.20.140">
    <property type="entry name" value="Metal-dependent hydrolases"/>
    <property type="match status" value="1"/>
</dbReference>
<name>A0A143YIT0_9LACT</name>
<comment type="pathway">
    <text evidence="1 8">Amino-acid biosynthesis; L-histidine biosynthesis; L-histidine from 5-phospho-alpha-D-ribose 1-diphosphate: step 8/9.</text>
</comment>
<feature type="domain" description="PHP" evidence="9">
    <location>
        <begin position="4"/>
        <end position="188"/>
    </location>
</feature>
<protein>
    <recommendedName>
        <fullName evidence="3 8">Histidinol-phosphatase</fullName>
        <shortName evidence="8">HolPase</shortName>
        <ecNumber evidence="3 8">3.1.3.15</ecNumber>
    </recommendedName>
</protein>
<dbReference type="NCBIfam" id="TIGR01856">
    <property type="entry name" value="hisJ_fam"/>
    <property type="match status" value="1"/>
</dbReference>
<reference evidence="10 12" key="1">
    <citation type="submission" date="2016-02" db="EMBL/GenBank/DDBJ databases">
        <authorList>
            <person name="Wen L."/>
            <person name="He K."/>
            <person name="Yang H."/>
        </authorList>
    </citation>
    <scope>NUCLEOTIDE SEQUENCE [LARGE SCALE GENOMIC DNA]</scope>
    <source>
        <strain evidence="10">Trichococcus_R210</strain>
    </source>
</reference>
<dbReference type="GO" id="GO:0000105">
    <property type="term" value="P:L-histidine biosynthetic process"/>
    <property type="evidence" value="ECO:0007669"/>
    <property type="project" value="UniProtKB-UniRule"/>
</dbReference>
<evidence type="ECO:0000313" key="13">
    <source>
        <dbReference type="Proteomes" id="UP000199280"/>
    </source>
</evidence>
<dbReference type="SUPFAM" id="SSF89550">
    <property type="entry name" value="PHP domain-like"/>
    <property type="match status" value="1"/>
</dbReference>
<dbReference type="Proteomes" id="UP000199280">
    <property type="component" value="Unassembled WGS sequence"/>
</dbReference>
<dbReference type="EMBL" id="FJNB01000004">
    <property type="protein sequence ID" value="CZQ89943.1"/>
    <property type="molecule type" value="Genomic_DNA"/>
</dbReference>
<evidence type="ECO:0000256" key="4">
    <source>
        <dbReference type="ARBA" id="ARBA00022605"/>
    </source>
</evidence>
<keyword evidence="4 8" id="KW-0028">Amino-acid biosynthesis</keyword>
<dbReference type="Proteomes" id="UP000076878">
    <property type="component" value="Unassembled WGS sequence"/>
</dbReference>
<evidence type="ECO:0000256" key="6">
    <source>
        <dbReference type="ARBA" id="ARBA00023102"/>
    </source>
</evidence>
<dbReference type="STRING" id="640938.TR210_840"/>
<dbReference type="EC" id="3.1.3.15" evidence="3 8"/>
<dbReference type="PANTHER" id="PTHR21039:SF0">
    <property type="entry name" value="HISTIDINOL-PHOSPHATASE"/>
    <property type="match status" value="1"/>
</dbReference>
<reference evidence="11 13" key="2">
    <citation type="submission" date="2016-10" db="EMBL/GenBank/DDBJ databases">
        <authorList>
            <person name="Varghese N."/>
            <person name="Submissions S."/>
        </authorList>
    </citation>
    <scope>NUCLEOTIDE SEQUENCE [LARGE SCALE GENOMIC DNA]</scope>
    <source>
        <strain evidence="11 13">DSM 22150</strain>
    </source>
</reference>
<evidence type="ECO:0000313" key="11">
    <source>
        <dbReference type="EMBL" id="SEI81755.1"/>
    </source>
</evidence>
<dbReference type="GO" id="GO:0004401">
    <property type="term" value="F:histidinol-phosphatase activity"/>
    <property type="evidence" value="ECO:0007669"/>
    <property type="project" value="UniProtKB-UniRule"/>
</dbReference>
<evidence type="ECO:0000313" key="10">
    <source>
        <dbReference type="EMBL" id="CZQ89943.1"/>
    </source>
</evidence>
<dbReference type="Pfam" id="PF02811">
    <property type="entry name" value="PHP"/>
    <property type="match status" value="1"/>
</dbReference>
<evidence type="ECO:0000256" key="2">
    <source>
        <dbReference type="ARBA" id="ARBA00009152"/>
    </source>
</evidence>
<comment type="catalytic activity">
    <reaction evidence="7 8">
        <text>L-histidinol phosphate + H2O = L-histidinol + phosphate</text>
        <dbReference type="Rhea" id="RHEA:14465"/>
        <dbReference type="ChEBI" id="CHEBI:15377"/>
        <dbReference type="ChEBI" id="CHEBI:43474"/>
        <dbReference type="ChEBI" id="CHEBI:57699"/>
        <dbReference type="ChEBI" id="CHEBI:57980"/>
        <dbReference type="EC" id="3.1.3.15"/>
    </reaction>
</comment>
<gene>
    <name evidence="11" type="ORF">SAMN05216375_10417</name>
    <name evidence="10" type="ORF">TR210_840</name>
</gene>
<dbReference type="AlphaFoldDB" id="A0A143YIT0"/>
<dbReference type="UniPathway" id="UPA00031">
    <property type="reaction ID" value="UER00013"/>
</dbReference>
<evidence type="ECO:0000256" key="3">
    <source>
        <dbReference type="ARBA" id="ARBA00013085"/>
    </source>
</evidence>
<evidence type="ECO:0000256" key="1">
    <source>
        <dbReference type="ARBA" id="ARBA00004970"/>
    </source>
</evidence>
<proteinExistence type="inferred from homology"/>
<dbReference type="InterPro" id="IPR010140">
    <property type="entry name" value="Histidinol_P_phosphatase_HisJ"/>
</dbReference>
<keyword evidence="6 8" id="KW-0368">Histidine biosynthesis</keyword>
<evidence type="ECO:0000256" key="8">
    <source>
        <dbReference type="RuleBase" id="RU366003"/>
    </source>
</evidence>
<dbReference type="NCBIfam" id="NF005996">
    <property type="entry name" value="PRK08123.1"/>
    <property type="match status" value="1"/>
</dbReference>
<sequence length="268" mass="30314">MLSDRHVHTPYCLHGSSDALENYVKVAIEAGLESITFTEHAPLPMEDPLPDKDSSMRPEDVEAYLADVRSLAKKYHGIIDIHAGFELDYLEGKEAETRAFLEKYPETVPHSILSVHFVQLAPEEYFCIDLDRESFTQKGAEIGYETLYTLYEAAVKKALALPYGELTPKKIGHINLIHKFQKAYSVSDPIDWKLLLDTVKASGYMLDYNFAGIDKPDYGKTYPDPEMMAYAIKIGIPYEKGSDAHASHEVARYFGTATETEYDDWKEA</sequence>
<dbReference type="OrthoDB" id="9775255at2"/>
<dbReference type="RefSeq" id="WP_068621863.1">
    <property type="nucleotide sequence ID" value="NZ_FJNB01000004.1"/>
</dbReference>